<evidence type="ECO:0000313" key="5">
    <source>
        <dbReference type="EMBL" id="EGU31081.1"/>
    </source>
</evidence>
<protein>
    <submittedName>
        <fullName evidence="5">Uncharacterized protein</fullName>
    </submittedName>
</protein>
<dbReference type="PANTHER" id="PTHR37829">
    <property type="entry name" value="PHAGE-LIKE ELEMENT PBSX PROTEIN XKDT"/>
    <property type="match status" value="1"/>
</dbReference>
<feature type="domain" description="Baseplate protein J-like barrel" evidence="2">
    <location>
        <begin position="92"/>
        <end position="156"/>
    </location>
</feature>
<dbReference type="EMBL" id="AFWE01000208">
    <property type="protein sequence ID" value="EGU31081.1"/>
    <property type="molecule type" value="Genomic_DNA"/>
</dbReference>
<dbReference type="Proteomes" id="UP000004349">
    <property type="component" value="Unassembled WGS sequence"/>
</dbReference>
<dbReference type="InterPro" id="IPR006949">
    <property type="entry name" value="Barrel_Baseplate_J-like"/>
</dbReference>
<dbReference type="RefSeq" id="WP_005598718.1">
    <property type="nucleotide sequence ID" value="NZ_AFWE01000208.1"/>
</dbReference>
<comment type="similarity">
    <text evidence="1">Belongs to the Mu gp47/PBSX XkdT family.</text>
</comment>
<dbReference type="InterPro" id="IPR052399">
    <property type="entry name" value="Phage_Baseplate_Assmbl_Protein"/>
</dbReference>
<dbReference type="eggNOG" id="COG3299">
    <property type="taxonomic scope" value="Bacteria"/>
</dbReference>
<dbReference type="InterPro" id="IPR058531">
    <property type="entry name" value="Baseplate_J_M"/>
</dbReference>
<feature type="domain" description="Baseplate J-like C-terminal" evidence="4">
    <location>
        <begin position="285"/>
        <end position="359"/>
    </location>
</feature>
<dbReference type="AlphaFoldDB" id="F9RTI3"/>
<evidence type="ECO:0000259" key="3">
    <source>
        <dbReference type="Pfam" id="PF26078"/>
    </source>
</evidence>
<evidence type="ECO:0000259" key="2">
    <source>
        <dbReference type="Pfam" id="PF04865"/>
    </source>
</evidence>
<dbReference type="Pfam" id="PF26079">
    <property type="entry name" value="Baseplate_J_C"/>
    <property type="match status" value="1"/>
</dbReference>
<comment type="caution">
    <text evidence="5">The sequence shown here is derived from an EMBL/GenBank/DDBJ whole genome shotgun (WGS) entry which is preliminary data.</text>
</comment>
<dbReference type="Pfam" id="PF26078">
    <property type="entry name" value="Baseplate_J_M"/>
    <property type="match status" value="1"/>
</dbReference>
<dbReference type="PANTHER" id="PTHR37829:SF3">
    <property type="entry name" value="PROTEIN JAYE-RELATED"/>
    <property type="match status" value="1"/>
</dbReference>
<dbReference type="InterPro" id="IPR058530">
    <property type="entry name" value="Baseplate_J-like_C"/>
</dbReference>
<evidence type="ECO:0000313" key="6">
    <source>
        <dbReference type="Proteomes" id="UP000004349"/>
    </source>
</evidence>
<name>F9RTI3_9VIBR</name>
<feature type="domain" description="Baseplate J-like central" evidence="3">
    <location>
        <begin position="194"/>
        <end position="261"/>
    </location>
</feature>
<proteinExistence type="inferred from homology"/>
<accession>F9RTI3</accession>
<dbReference type="Pfam" id="PF04865">
    <property type="entry name" value="Baseplate_J"/>
    <property type="match status" value="1"/>
</dbReference>
<reference evidence="5 6" key="1">
    <citation type="journal article" date="2012" name="Int. J. Syst. Evol. Microbiol.">
        <title>Vibrio caribbeanicus sp. nov., isolated from the marine sponge Scleritoderma cyanea.</title>
        <authorList>
            <person name="Hoffmann M."/>
            <person name="Monday S.R."/>
            <person name="Allard M.W."/>
            <person name="Strain E.A."/>
            <person name="Whittaker P."/>
            <person name="Naum M."/>
            <person name="McCarthy P.J."/>
            <person name="Lopez J.V."/>
            <person name="Fischer M."/>
            <person name="Brown E.W."/>
        </authorList>
    </citation>
    <scope>NUCLEOTIDE SEQUENCE [LARGE SCALE GENOMIC DNA]</scope>
    <source>
        <strain evidence="5 6">LMG 19158</strain>
    </source>
</reference>
<evidence type="ECO:0000256" key="1">
    <source>
        <dbReference type="ARBA" id="ARBA00038087"/>
    </source>
</evidence>
<sequence>MPYSTPSLSSLIAQGEGDIDFYLQGSQARLPFSIERSLNFANSAMMKDAYDHQEWIARQIIPTKNSDDEWIVKHAERRGVIRKKSSASIGPVSISVNPGTQVLLGQRFQRGDGVIFTAQNAVTEQDGQVTLSVKAQSSGKATNCESGVELTPMSNIVGAKGNAIVGKDGLRGGADIESISDLLYRLQLKMRNPPQGGALFDYEQWALEVPGVTRAWANNAWQGRGTIGLTFVNDNEVDILPSNEQLDGVKNYCIEHQDPATGVRIGMPAGPELVPYALTLKVIALRIQVAPDTLETRKAVTASLKALEVREVRPNGTLLISDIRQAIKTAASVRDYTCNITEDQTSKRDELLTFGAITWL</sequence>
<gene>
    <name evidence="5" type="ORF">VIS19158_06215</name>
</gene>
<organism evidence="5 6">
    <name type="scientific">Vibrio scophthalmi LMG 19158</name>
    <dbReference type="NCBI Taxonomy" id="870967"/>
    <lineage>
        <taxon>Bacteria</taxon>
        <taxon>Pseudomonadati</taxon>
        <taxon>Pseudomonadota</taxon>
        <taxon>Gammaproteobacteria</taxon>
        <taxon>Vibrionales</taxon>
        <taxon>Vibrionaceae</taxon>
        <taxon>Vibrio</taxon>
    </lineage>
</organism>
<evidence type="ECO:0000259" key="4">
    <source>
        <dbReference type="Pfam" id="PF26079"/>
    </source>
</evidence>